<organism evidence="2 4">
    <name type="scientific">Mycobacterium tuberculosis</name>
    <dbReference type="NCBI Taxonomy" id="1773"/>
    <lineage>
        <taxon>Bacteria</taxon>
        <taxon>Bacillati</taxon>
        <taxon>Actinomycetota</taxon>
        <taxon>Actinomycetes</taxon>
        <taxon>Mycobacteriales</taxon>
        <taxon>Mycobacteriaceae</taxon>
        <taxon>Mycobacterium</taxon>
        <taxon>Mycobacterium tuberculosis complex</taxon>
    </lineage>
</organism>
<dbReference type="EMBL" id="CSAE01000794">
    <property type="protein sequence ID" value="COW92714.1"/>
    <property type="molecule type" value="Genomic_DNA"/>
</dbReference>
<sequence>MSAAVGEPIGHQQAKGAQAAGDEVGRVGPALQGLARRLATDGSQGRGEHHAVTTHQDRLAWFGKQFGKCRPEFA</sequence>
<proteinExistence type="predicted"/>
<evidence type="ECO:0000313" key="5">
    <source>
        <dbReference type="Proteomes" id="UP000048600"/>
    </source>
</evidence>
<name>A0A0T9EXD3_MYCTX</name>
<dbReference type="Proteomes" id="UP000048600">
    <property type="component" value="Unassembled WGS sequence"/>
</dbReference>
<reference evidence="2" key="1">
    <citation type="submission" date="2015-03" db="EMBL/GenBank/DDBJ databases">
        <authorList>
            <person name="Murphy D."/>
        </authorList>
    </citation>
    <scope>NUCLEOTIDE SEQUENCE [LARGE SCALE GENOMIC DNA]</scope>
    <source>
        <strain evidence="2">K00500041</strain>
    </source>
</reference>
<dbReference type="AlphaFoldDB" id="A0A0T9EXD3"/>
<gene>
    <name evidence="2" type="ORF">ERS007703_04474</name>
    <name evidence="3" type="ORF">ERS007741_04128</name>
</gene>
<reference evidence="4 5" key="2">
    <citation type="submission" date="2015-03" db="EMBL/GenBank/DDBJ databases">
        <authorList>
            <consortium name="Pathogen Informatics"/>
        </authorList>
    </citation>
    <scope>NUCLEOTIDE SEQUENCE [LARGE SCALE GENOMIC DNA]</scope>
    <source>
        <strain evidence="4">K00500041</strain>
        <strain evidence="3 5">P00601463</strain>
    </source>
</reference>
<feature type="region of interest" description="Disordered" evidence="1">
    <location>
        <begin position="1"/>
        <end position="28"/>
    </location>
</feature>
<dbReference type="Proteomes" id="UP000038802">
    <property type="component" value="Unassembled WGS sequence"/>
</dbReference>
<dbReference type="EMBL" id="CHKL01000769">
    <property type="protein sequence ID" value="COX28778.1"/>
    <property type="molecule type" value="Genomic_DNA"/>
</dbReference>
<accession>A0A0T9EXD3</accession>
<evidence type="ECO:0000313" key="2">
    <source>
        <dbReference type="EMBL" id="COW92714.1"/>
    </source>
</evidence>
<protein>
    <submittedName>
        <fullName evidence="2">Uncharacterized protein</fullName>
    </submittedName>
</protein>
<feature type="compositionally biased region" description="Low complexity" evidence="1">
    <location>
        <begin position="10"/>
        <end position="21"/>
    </location>
</feature>
<evidence type="ECO:0000313" key="4">
    <source>
        <dbReference type="Proteomes" id="UP000038802"/>
    </source>
</evidence>
<evidence type="ECO:0000256" key="1">
    <source>
        <dbReference type="SAM" id="MobiDB-lite"/>
    </source>
</evidence>
<evidence type="ECO:0000313" key="3">
    <source>
        <dbReference type="EMBL" id="COX28778.1"/>
    </source>
</evidence>